<dbReference type="EMBL" id="CP081294">
    <property type="protein sequence ID" value="QZD94101.1"/>
    <property type="molecule type" value="Genomic_DNA"/>
</dbReference>
<proteinExistence type="predicted"/>
<gene>
    <name evidence="2" type="ORF">K3136_08245</name>
</gene>
<evidence type="ECO:0000313" key="2">
    <source>
        <dbReference type="EMBL" id="QZD94101.1"/>
    </source>
</evidence>
<feature type="transmembrane region" description="Helical" evidence="1">
    <location>
        <begin position="65"/>
        <end position="82"/>
    </location>
</feature>
<feature type="transmembrane region" description="Helical" evidence="1">
    <location>
        <begin position="40"/>
        <end position="58"/>
    </location>
</feature>
<keyword evidence="3" id="KW-1185">Reference proteome</keyword>
<organism evidence="2 3">
    <name type="scientific">Qipengyuania gelatinilytica</name>
    <dbReference type="NCBI Taxonomy" id="2867231"/>
    <lineage>
        <taxon>Bacteria</taxon>
        <taxon>Pseudomonadati</taxon>
        <taxon>Pseudomonadota</taxon>
        <taxon>Alphaproteobacteria</taxon>
        <taxon>Sphingomonadales</taxon>
        <taxon>Erythrobacteraceae</taxon>
        <taxon>Qipengyuania</taxon>
    </lineage>
</organism>
<dbReference type="RefSeq" id="WP_221429852.1">
    <property type="nucleotide sequence ID" value="NZ_CP081294.1"/>
</dbReference>
<reference evidence="2 3" key="1">
    <citation type="submission" date="2021-08" db="EMBL/GenBank/DDBJ databases">
        <title>Comparative Genomics Analysis of the Genus Qipengyuania Reveals Extensive Genetic Diversity and Metabolic Versatility, Including the Description of Fifteen Novel Species.</title>
        <authorList>
            <person name="Liu Y."/>
        </authorList>
    </citation>
    <scope>NUCLEOTIDE SEQUENCE [LARGE SCALE GENOMIC DNA]</scope>
    <source>
        <strain evidence="2 3">1NDH1</strain>
    </source>
</reference>
<dbReference type="Proteomes" id="UP000824321">
    <property type="component" value="Chromosome"/>
</dbReference>
<feature type="transmembrane region" description="Helical" evidence="1">
    <location>
        <begin position="94"/>
        <end position="111"/>
    </location>
</feature>
<sequence length="130" mass="13973">MLYLSAIALVAASAIYDFSALIAAAEGDLSRRGIDPTTLVIAGIAFTVFLMLALWFMVARLRVGFVRFLLIALLAWQAWPLPQALSNGISASDVVAIATIVLQAIAIFFTFTPSARAWFSGPGPDIRDQI</sequence>
<protein>
    <submittedName>
        <fullName evidence="2">Uncharacterized protein</fullName>
    </submittedName>
</protein>
<keyword evidence="1" id="KW-0472">Membrane</keyword>
<evidence type="ECO:0000313" key="3">
    <source>
        <dbReference type="Proteomes" id="UP000824321"/>
    </source>
</evidence>
<keyword evidence="1" id="KW-1133">Transmembrane helix</keyword>
<keyword evidence="1" id="KW-0812">Transmembrane</keyword>
<accession>A0ABX8ZYK3</accession>
<evidence type="ECO:0000256" key="1">
    <source>
        <dbReference type="SAM" id="Phobius"/>
    </source>
</evidence>
<name>A0ABX8ZYK3_9SPHN</name>